<reference evidence="2" key="1">
    <citation type="journal article" date="2019" name="Int. J. Syst. Evol. Microbiol.">
        <title>The Global Catalogue of Microorganisms (GCM) 10K type strain sequencing project: providing services to taxonomists for standard genome sequencing and annotation.</title>
        <authorList>
            <consortium name="The Broad Institute Genomics Platform"/>
            <consortium name="The Broad Institute Genome Sequencing Center for Infectious Disease"/>
            <person name="Wu L."/>
            <person name="Ma J."/>
        </authorList>
    </citation>
    <scope>NUCLEOTIDE SEQUENCE [LARGE SCALE GENOMIC DNA]</scope>
    <source>
        <strain evidence="2">CGMCC 4.7283</strain>
    </source>
</reference>
<protein>
    <submittedName>
        <fullName evidence="1">Helix-turn-helix transcriptional regulator</fullName>
    </submittedName>
</protein>
<keyword evidence="2" id="KW-1185">Reference proteome</keyword>
<dbReference type="RefSeq" id="WP_380717856.1">
    <property type="nucleotide sequence ID" value="NZ_JBHSGI010000011.1"/>
</dbReference>
<evidence type="ECO:0000313" key="2">
    <source>
        <dbReference type="Proteomes" id="UP001595973"/>
    </source>
</evidence>
<organism evidence="1 2">
    <name type="scientific">Seohaeicola nanhaiensis</name>
    <dbReference type="NCBI Taxonomy" id="1387282"/>
    <lineage>
        <taxon>Bacteria</taxon>
        <taxon>Pseudomonadati</taxon>
        <taxon>Pseudomonadota</taxon>
        <taxon>Alphaproteobacteria</taxon>
        <taxon>Rhodobacterales</taxon>
        <taxon>Roseobacteraceae</taxon>
        <taxon>Seohaeicola</taxon>
    </lineage>
</organism>
<dbReference type="InterPro" id="IPR009061">
    <property type="entry name" value="DNA-bd_dom_put_sf"/>
</dbReference>
<dbReference type="EMBL" id="JBHSGI010000011">
    <property type="protein sequence ID" value="MFC4669426.1"/>
    <property type="molecule type" value="Genomic_DNA"/>
</dbReference>
<sequence>MTEKQAQKTNSTTPVWYSTEAETHVANMMDFADETAGNVLANQGNPTDANAVVSLIRHLTPAELASRWRVSPRTLERWRVNGIGPCWLKLCGRVVYRQNDVAAFEAEALHGLQDE</sequence>
<proteinExistence type="predicted"/>
<name>A0ABV9KIH5_9RHOB</name>
<dbReference type="Proteomes" id="UP001595973">
    <property type="component" value="Unassembled WGS sequence"/>
</dbReference>
<accession>A0ABV9KIH5</accession>
<gene>
    <name evidence="1" type="ORF">ACFO5X_12760</name>
</gene>
<dbReference type="SUPFAM" id="SSF46955">
    <property type="entry name" value="Putative DNA-binding domain"/>
    <property type="match status" value="1"/>
</dbReference>
<comment type="caution">
    <text evidence="1">The sequence shown here is derived from an EMBL/GenBank/DDBJ whole genome shotgun (WGS) entry which is preliminary data.</text>
</comment>
<evidence type="ECO:0000313" key="1">
    <source>
        <dbReference type="EMBL" id="MFC4669426.1"/>
    </source>
</evidence>